<evidence type="ECO:0000256" key="1">
    <source>
        <dbReference type="ARBA" id="ARBA00001936"/>
    </source>
</evidence>
<dbReference type="PANTHER" id="PTHR45668:SF5">
    <property type="entry name" value="SERINE_THREONINE-PROTEIN PHOSPHATASE 5"/>
    <property type="match status" value="1"/>
</dbReference>
<keyword evidence="9" id="KW-1185">Reference proteome</keyword>
<evidence type="ECO:0000313" key="9">
    <source>
        <dbReference type="Proteomes" id="UP000215914"/>
    </source>
</evidence>
<evidence type="ECO:0000256" key="2">
    <source>
        <dbReference type="ARBA" id="ARBA00013081"/>
    </source>
</evidence>
<comment type="caution">
    <text evidence="8">The sequence shown here is derived from an EMBL/GenBank/DDBJ whole genome shotgun (WGS) entry which is preliminary data.</text>
</comment>
<evidence type="ECO:0000259" key="7">
    <source>
        <dbReference type="Pfam" id="PF08321"/>
    </source>
</evidence>
<keyword evidence="3" id="KW-0479">Metal-binding</keyword>
<evidence type="ECO:0000256" key="3">
    <source>
        <dbReference type="ARBA" id="ARBA00022723"/>
    </source>
</evidence>
<evidence type="ECO:0000313" key="8">
    <source>
        <dbReference type="EMBL" id="KAF5785922.1"/>
    </source>
</evidence>
<feature type="domain" description="PPP" evidence="7">
    <location>
        <begin position="13"/>
        <end position="49"/>
    </location>
</feature>
<evidence type="ECO:0000256" key="6">
    <source>
        <dbReference type="SAM" id="MobiDB-lite"/>
    </source>
</evidence>
<evidence type="ECO:0000256" key="4">
    <source>
        <dbReference type="ARBA" id="ARBA00022801"/>
    </source>
</evidence>
<dbReference type="EMBL" id="MNCJ02000325">
    <property type="protein sequence ID" value="KAF5785922.1"/>
    <property type="molecule type" value="Genomic_DNA"/>
</dbReference>
<proteinExistence type="predicted"/>
<gene>
    <name evidence="8" type="ORF">HanXRQr2_Chr10g0434521</name>
</gene>
<dbReference type="EC" id="3.1.3.16" evidence="2"/>
<dbReference type="GO" id="GO:0046872">
    <property type="term" value="F:metal ion binding"/>
    <property type="evidence" value="ECO:0007669"/>
    <property type="project" value="UniProtKB-KW"/>
</dbReference>
<organism evidence="8 9">
    <name type="scientific">Helianthus annuus</name>
    <name type="common">Common sunflower</name>
    <dbReference type="NCBI Taxonomy" id="4232"/>
    <lineage>
        <taxon>Eukaryota</taxon>
        <taxon>Viridiplantae</taxon>
        <taxon>Streptophyta</taxon>
        <taxon>Embryophyta</taxon>
        <taxon>Tracheophyta</taxon>
        <taxon>Spermatophyta</taxon>
        <taxon>Magnoliopsida</taxon>
        <taxon>eudicotyledons</taxon>
        <taxon>Gunneridae</taxon>
        <taxon>Pentapetalae</taxon>
        <taxon>asterids</taxon>
        <taxon>campanulids</taxon>
        <taxon>Asterales</taxon>
        <taxon>Asteraceae</taxon>
        <taxon>Asteroideae</taxon>
        <taxon>Heliantheae alliance</taxon>
        <taxon>Heliantheae</taxon>
        <taxon>Helianthus</taxon>
    </lineage>
</organism>
<dbReference type="Gene3D" id="3.60.21.10">
    <property type="match status" value="1"/>
</dbReference>
<dbReference type="Proteomes" id="UP000215914">
    <property type="component" value="Unassembled WGS sequence"/>
</dbReference>
<feature type="region of interest" description="Disordered" evidence="6">
    <location>
        <begin position="80"/>
        <end position="99"/>
    </location>
</feature>
<keyword evidence="4 8" id="KW-0378">Hydrolase</keyword>
<dbReference type="InterPro" id="IPR051134">
    <property type="entry name" value="PPP_phosphatase"/>
</dbReference>
<accession>A0A9K3HWS7</accession>
<dbReference type="InterPro" id="IPR013235">
    <property type="entry name" value="PPP_dom"/>
</dbReference>
<reference evidence="8" key="2">
    <citation type="submission" date="2020-06" db="EMBL/GenBank/DDBJ databases">
        <title>Helianthus annuus Genome sequencing and assembly Release 2.</title>
        <authorList>
            <person name="Gouzy J."/>
            <person name="Langlade N."/>
            <person name="Munos S."/>
        </authorList>
    </citation>
    <scope>NUCLEOTIDE SEQUENCE</scope>
    <source>
        <tissue evidence="8">Leaves</tissue>
    </source>
</reference>
<sequence>MMKFFICFYLITDVEPKYVGARIEGDVVTLEFVKKMMDDFKNQKMLHKRTDGVKLSDIRAIDWFCEPPEEGLMCEILWSGPQPNPVRGPSKRNKTASEG</sequence>
<dbReference type="PANTHER" id="PTHR45668">
    <property type="entry name" value="SERINE/THREONINE-PROTEIN PHOSPHATASE 5-RELATED"/>
    <property type="match status" value="1"/>
</dbReference>
<dbReference type="InterPro" id="IPR029052">
    <property type="entry name" value="Metallo-depent_PP-like"/>
</dbReference>
<dbReference type="SUPFAM" id="SSF56300">
    <property type="entry name" value="Metallo-dependent phosphatases"/>
    <property type="match status" value="1"/>
</dbReference>
<name>A0A9K3HWS7_HELAN</name>
<dbReference type="Pfam" id="PF08321">
    <property type="entry name" value="PPP5"/>
    <property type="match status" value="1"/>
</dbReference>
<dbReference type="Gramene" id="mRNA:HanXRQr2_Chr10g0434521">
    <property type="protein sequence ID" value="mRNA:HanXRQr2_Chr10g0434521"/>
    <property type="gene ID" value="HanXRQr2_Chr10g0434521"/>
</dbReference>
<feature type="compositionally biased region" description="Basic residues" evidence="6">
    <location>
        <begin position="89"/>
        <end position="99"/>
    </location>
</feature>
<comment type="cofactor">
    <cofactor evidence="1">
        <name>Mn(2+)</name>
        <dbReference type="ChEBI" id="CHEBI:29035"/>
    </cofactor>
</comment>
<protein>
    <recommendedName>
        <fullName evidence="2">protein-serine/threonine phosphatase</fullName>
        <ecNumber evidence="2">3.1.3.16</ecNumber>
    </recommendedName>
</protein>
<dbReference type="GO" id="GO:0004722">
    <property type="term" value="F:protein serine/threonine phosphatase activity"/>
    <property type="evidence" value="ECO:0007669"/>
    <property type="project" value="UniProtKB-EC"/>
</dbReference>
<reference evidence="8" key="1">
    <citation type="journal article" date="2017" name="Nature">
        <title>The sunflower genome provides insights into oil metabolism, flowering and Asterid evolution.</title>
        <authorList>
            <person name="Badouin H."/>
            <person name="Gouzy J."/>
            <person name="Grassa C.J."/>
            <person name="Murat F."/>
            <person name="Staton S.E."/>
            <person name="Cottret L."/>
            <person name="Lelandais-Briere C."/>
            <person name="Owens G.L."/>
            <person name="Carrere S."/>
            <person name="Mayjonade B."/>
            <person name="Legrand L."/>
            <person name="Gill N."/>
            <person name="Kane N.C."/>
            <person name="Bowers J.E."/>
            <person name="Hubner S."/>
            <person name="Bellec A."/>
            <person name="Berard A."/>
            <person name="Berges H."/>
            <person name="Blanchet N."/>
            <person name="Boniface M.C."/>
            <person name="Brunel D."/>
            <person name="Catrice O."/>
            <person name="Chaidir N."/>
            <person name="Claudel C."/>
            <person name="Donnadieu C."/>
            <person name="Faraut T."/>
            <person name="Fievet G."/>
            <person name="Helmstetter N."/>
            <person name="King M."/>
            <person name="Knapp S.J."/>
            <person name="Lai Z."/>
            <person name="Le Paslier M.C."/>
            <person name="Lippi Y."/>
            <person name="Lorenzon L."/>
            <person name="Mandel J.R."/>
            <person name="Marage G."/>
            <person name="Marchand G."/>
            <person name="Marquand E."/>
            <person name="Bret-Mestries E."/>
            <person name="Morien E."/>
            <person name="Nambeesan S."/>
            <person name="Nguyen T."/>
            <person name="Pegot-Espagnet P."/>
            <person name="Pouilly N."/>
            <person name="Raftis F."/>
            <person name="Sallet E."/>
            <person name="Schiex T."/>
            <person name="Thomas J."/>
            <person name="Vandecasteele C."/>
            <person name="Vares D."/>
            <person name="Vear F."/>
            <person name="Vautrin S."/>
            <person name="Crespi M."/>
            <person name="Mangin B."/>
            <person name="Burke J.M."/>
            <person name="Salse J."/>
            <person name="Munos S."/>
            <person name="Vincourt P."/>
            <person name="Rieseberg L.H."/>
            <person name="Langlade N.B."/>
        </authorList>
    </citation>
    <scope>NUCLEOTIDE SEQUENCE</scope>
    <source>
        <tissue evidence="8">Leaves</tissue>
    </source>
</reference>
<dbReference type="AlphaFoldDB" id="A0A9K3HWS7"/>
<keyword evidence="5" id="KW-0464">Manganese</keyword>
<evidence type="ECO:0000256" key="5">
    <source>
        <dbReference type="ARBA" id="ARBA00023211"/>
    </source>
</evidence>